<dbReference type="AlphaFoldDB" id="A0A518VCK5"/>
<evidence type="ECO:0000313" key="2">
    <source>
        <dbReference type="EMBL" id="QDX94733.1"/>
    </source>
</evidence>
<dbReference type="Proteomes" id="UP000319432">
    <property type="component" value="Chromosome"/>
</dbReference>
<proteinExistence type="predicted"/>
<accession>A0A518VCK5</accession>
<evidence type="ECO:0000313" key="3">
    <source>
        <dbReference type="Proteomes" id="UP000319432"/>
    </source>
</evidence>
<keyword evidence="3" id="KW-1185">Reference proteome</keyword>
<dbReference type="InterPro" id="IPR049522">
    <property type="entry name" value="ART-PolyVal_dom"/>
</dbReference>
<dbReference type="OrthoDB" id="2843984at2"/>
<name>A0A518VCK5_BRELA</name>
<organism evidence="2 3">
    <name type="scientific">Brevibacillus laterosporus</name>
    <name type="common">Bacillus laterosporus</name>
    <dbReference type="NCBI Taxonomy" id="1465"/>
    <lineage>
        <taxon>Bacteria</taxon>
        <taxon>Bacillati</taxon>
        <taxon>Bacillota</taxon>
        <taxon>Bacilli</taxon>
        <taxon>Bacillales</taxon>
        <taxon>Paenibacillaceae</taxon>
        <taxon>Brevibacillus</taxon>
    </lineage>
</organism>
<dbReference type="EMBL" id="CP033464">
    <property type="protein sequence ID" value="QDX94733.1"/>
    <property type="molecule type" value="Genomic_DNA"/>
</dbReference>
<feature type="domain" description="ART-PolyVal-like" evidence="1">
    <location>
        <begin position="4"/>
        <end position="140"/>
    </location>
</feature>
<gene>
    <name evidence="2" type="ORF">EEL30_22080</name>
</gene>
<dbReference type="Pfam" id="PF18760">
    <property type="entry name" value="ART-PolyVal"/>
    <property type="match status" value="1"/>
</dbReference>
<sequence>MQNVLYHGTWETDINFIDLPVANYNSIGTWLTESPDKANMYGKNVVSVNVEINNPFFAHTDNFDEFFFNIPISNKYIDTNKPTREDMKFLLNNAEYIQEFKNLIVNAGYDTIIFTDSKIDLSNDEGTQTVYILLKPNVQIASHKYLQEVNCCA</sequence>
<protein>
    <recommendedName>
        <fullName evidence="1">ART-PolyVal-like domain-containing protein</fullName>
    </recommendedName>
</protein>
<evidence type="ECO:0000259" key="1">
    <source>
        <dbReference type="Pfam" id="PF18760"/>
    </source>
</evidence>
<reference evidence="2 3" key="1">
    <citation type="submission" date="2018-11" db="EMBL/GenBank/DDBJ databases">
        <title>Phylogenetic determinants of toxin gene distribution in genomes of Brevibacillus laterosporus.</title>
        <authorList>
            <person name="Glare T.R."/>
            <person name="Durrant A."/>
            <person name="Berry C."/>
            <person name="Palma L."/>
            <person name="Ormskirk M."/>
            <person name="Cox M.O."/>
        </authorList>
    </citation>
    <scope>NUCLEOTIDE SEQUENCE [LARGE SCALE GENOMIC DNA]</scope>
    <source>
        <strain evidence="2 3">1821L</strain>
    </source>
</reference>